<comment type="caution">
    <text evidence="9">The sequence shown here is derived from an EMBL/GenBank/DDBJ whole genome shotgun (WGS) entry which is preliminary data.</text>
</comment>
<dbReference type="Pfam" id="PF07727">
    <property type="entry name" value="RVT_2"/>
    <property type="match status" value="1"/>
</dbReference>
<feature type="region of interest" description="Disordered" evidence="6">
    <location>
        <begin position="119"/>
        <end position="176"/>
    </location>
</feature>
<dbReference type="GO" id="GO:0003676">
    <property type="term" value="F:nucleic acid binding"/>
    <property type="evidence" value="ECO:0007669"/>
    <property type="project" value="InterPro"/>
</dbReference>
<dbReference type="Pfam" id="PF13976">
    <property type="entry name" value="gag_pre-integrs"/>
    <property type="match status" value="1"/>
</dbReference>
<feature type="region of interest" description="Disordered" evidence="6">
    <location>
        <begin position="1505"/>
        <end position="1533"/>
    </location>
</feature>
<dbReference type="GO" id="GO:0015074">
    <property type="term" value="P:DNA integration"/>
    <property type="evidence" value="ECO:0007669"/>
    <property type="project" value="InterPro"/>
</dbReference>
<keyword evidence="5" id="KW-0175">Coiled coil</keyword>
<evidence type="ECO:0000256" key="3">
    <source>
        <dbReference type="ARBA" id="ARBA00022750"/>
    </source>
</evidence>
<evidence type="ECO:0000313" key="10">
    <source>
        <dbReference type="Proteomes" id="UP000829196"/>
    </source>
</evidence>
<dbReference type="Proteomes" id="UP000829196">
    <property type="component" value="Unassembled WGS sequence"/>
</dbReference>
<dbReference type="EMBL" id="JAGYWB010000017">
    <property type="protein sequence ID" value="KAI0494325.1"/>
    <property type="molecule type" value="Genomic_DNA"/>
</dbReference>
<keyword evidence="10" id="KW-1185">Reference proteome</keyword>
<dbReference type="InterPro" id="IPR001584">
    <property type="entry name" value="Integrase_cat-core"/>
</dbReference>
<dbReference type="Pfam" id="PF25597">
    <property type="entry name" value="SH3_retrovirus"/>
    <property type="match status" value="1"/>
</dbReference>
<dbReference type="InterPro" id="IPR013103">
    <property type="entry name" value="RVT_2"/>
</dbReference>
<dbReference type="SUPFAM" id="SSF52540">
    <property type="entry name" value="P-loop containing nucleoside triphosphate hydrolases"/>
    <property type="match status" value="2"/>
</dbReference>
<feature type="domain" description="AIG1-type G" evidence="8">
    <location>
        <begin position="1552"/>
        <end position="1758"/>
    </location>
</feature>
<organism evidence="9 10">
    <name type="scientific">Dendrobium nobile</name>
    <name type="common">Orchid</name>
    <dbReference type="NCBI Taxonomy" id="94219"/>
    <lineage>
        <taxon>Eukaryota</taxon>
        <taxon>Viridiplantae</taxon>
        <taxon>Streptophyta</taxon>
        <taxon>Embryophyta</taxon>
        <taxon>Tracheophyta</taxon>
        <taxon>Spermatophyta</taxon>
        <taxon>Magnoliopsida</taxon>
        <taxon>Liliopsida</taxon>
        <taxon>Asparagales</taxon>
        <taxon>Orchidaceae</taxon>
        <taxon>Epidendroideae</taxon>
        <taxon>Malaxideae</taxon>
        <taxon>Dendrobiinae</taxon>
        <taxon>Dendrobium</taxon>
    </lineage>
</organism>
<evidence type="ECO:0000256" key="1">
    <source>
        <dbReference type="ARBA" id="ARBA00008535"/>
    </source>
</evidence>
<accession>A0A8T3AJD9</accession>
<keyword evidence="3" id="KW-0064">Aspartyl protease</keyword>
<dbReference type="FunFam" id="3.40.50.300:FF:000840">
    <property type="entry name" value="Immune-associated nucleotide-binding protein 9"/>
    <property type="match status" value="2"/>
</dbReference>
<dbReference type="GO" id="GO:0005525">
    <property type="term" value="F:GTP binding"/>
    <property type="evidence" value="ECO:0007669"/>
    <property type="project" value="UniProtKB-KW"/>
</dbReference>
<dbReference type="InterPro" id="IPR045058">
    <property type="entry name" value="GIMA/IAN/Toc"/>
</dbReference>
<keyword evidence="4" id="KW-0342">GTP-binding</keyword>
<comment type="similarity">
    <text evidence="1">Belongs to the TRAFAC class TrmE-Era-EngA-EngB-Septin-like GTPase superfamily. AIG1/Toc34/Toc159-like paraseptin GTPase family. IAN subfamily.</text>
</comment>
<dbReference type="PANTHER" id="PTHR10903">
    <property type="entry name" value="GTPASE, IMAP FAMILY MEMBER-RELATED"/>
    <property type="match status" value="1"/>
</dbReference>
<feature type="compositionally biased region" description="Basic and acidic residues" evidence="6">
    <location>
        <begin position="1516"/>
        <end position="1533"/>
    </location>
</feature>
<keyword evidence="3" id="KW-0378">Hydrolase</keyword>
<dbReference type="PROSITE" id="PS50994">
    <property type="entry name" value="INTEGRASE"/>
    <property type="match status" value="1"/>
</dbReference>
<dbReference type="SUPFAM" id="SSF53098">
    <property type="entry name" value="Ribonuclease H-like"/>
    <property type="match status" value="1"/>
</dbReference>
<dbReference type="Gene3D" id="3.30.420.10">
    <property type="entry name" value="Ribonuclease H-like superfamily/Ribonuclease H"/>
    <property type="match status" value="1"/>
</dbReference>
<dbReference type="InterPro" id="IPR027417">
    <property type="entry name" value="P-loop_NTPase"/>
</dbReference>
<protein>
    <submittedName>
        <fullName evidence="9">Uncharacterized protein</fullName>
    </submittedName>
</protein>
<gene>
    <name evidence="9" type="ORF">KFK09_024459</name>
</gene>
<feature type="domain" description="Integrase catalytic" evidence="7">
    <location>
        <begin position="462"/>
        <end position="559"/>
    </location>
</feature>
<evidence type="ECO:0000259" key="8">
    <source>
        <dbReference type="PROSITE" id="PS51720"/>
    </source>
</evidence>
<keyword evidence="2" id="KW-0547">Nucleotide-binding</keyword>
<evidence type="ECO:0000256" key="5">
    <source>
        <dbReference type="SAM" id="Coils"/>
    </source>
</evidence>
<keyword evidence="3" id="KW-0645">Protease</keyword>
<dbReference type="InterPro" id="IPR012337">
    <property type="entry name" value="RNaseH-like_sf"/>
</dbReference>
<dbReference type="InterPro" id="IPR057670">
    <property type="entry name" value="SH3_retrovirus"/>
</dbReference>
<dbReference type="InterPro" id="IPR054722">
    <property type="entry name" value="PolX-like_BBD"/>
</dbReference>
<dbReference type="InterPro" id="IPR006703">
    <property type="entry name" value="G_AIG1"/>
</dbReference>
<feature type="compositionally biased region" description="Gly residues" evidence="6">
    <location>
        <begin position="124"/>
        <end position="139"/>
    </location>
</feature>
<dbReference type="InterPro" id="IPR025724">
    <property type="entry name" value="GAG-pre-integrase_dom"/>
</dbReference>
<dbReference type="OrthoDB" id="8954335at2759"/>
<dbReference type="GO" id="GO:0004190">
    <property type="term" value="F:aspartic-type endopeptidase activity"/>
    <property type="evidence" value="ECO:0007669"/>
    <property type="project" value="UniProtKB-KW"/>
</dbReference>
<dbReference type="InterPro" id="IPR043502">
    <property type="entry name" value="DNA/RNA_pol_sf"/>
</dbReference>
<evidence type="ECO:0000313" key="9">
    <source>
        <dbReference type="EMBL" id="KAI0494325.1"/>
    </source>
</evidence>
<dbReference type="PROSITE" id="PS51720">
    <property type="entry name" value="G_AIG1"/>
    <property type="match status" value="2"/>
</dbReference>
<dbReference type="CDD" id="cd09272">
    <property type="entry name" value="RNase_HI_RT_Ty1"/>
    <property type="match status" value="1"/>
</dbReference>
<dbReference type="CDD" id="cd01852">
    <property type="entry name" value="AIG1"/>
    <property type="match status" value="1"/>
</dbReference>
<dbReference type="Pfam" id="PF14223">
    <property type="entry name" value="Retrotran_gag_2"/>
    <property type="match status" value="1"/>
</dbReference>
<evidence type="ECO:0000256" key="6">
    <source>
        <dbReference type="SAM" id="MobiDB-lite"/>
    </source>
</evidence>
<evidence type="ECO:0000256" key="2">
    <source>
        <dbReference type="ARBA" id="ARBA00022741"/>
    </source>
</evidence>
<evidence type="ECO:0000256" key="4">
    <source>
        <dbReference type="ARBA" id="ARBA00023134"/>
    </source>
</evidence>
<feature type="coiled-coil region" evidence="5">
    <location>
        <begin position="1758"/>
        <end position="1819"/>
    </location>
</feature>
<dbReference type="InterPro" id="IPR036397">
    <property type="entry name" value="RNaseH_sf"/>
</dbReference>
<dbReference type="PANTHER" id="PTHR10903:SF184">
    <property type="entry name" value="GTP-BINDING PROTEIN A"/>
    <property type="match status" value="1"/>
</dbReference>
<dbReference type="Pfam" id="PF04548">
    <property type="entry name" value="AIG1"/>
    <property type="match status" value="2"/>
</dbReference>
<dbReference type="SMR" id="A0A8T3AJD9"/>
<sequence>MVHLQTLRSQFDMLKMKESESVEEYFNRVITIVNQLKLNGELVEDKRVIEKILRSLTRKFEATVVAIEEAKNIEQMSIEGLLGSLQSHELRMKQYDSTPLEEAFQTQVVLRGNFKGGRGRGFGRGRGSFGRGRGSYGTRGRGRAGRGESTQSDGGEVQGGTHSDGEGARGCGQGFRGRGRSNLANIKCHFWKRYGHTYHFCWKRQESEEANADLMQEKKVEKSEDTMFLTHSKKYGDSGDVWFINSGCSNHMTGNRRLFVTLDNSIQSEVRTGDDNKLFVEGKGDILVQTRKGEKKISDVFYVPNLKHNLLSVRQLNQKGYVLTFSFDTCTIKEKHGFLIAKVKVTPNKMYPMKMICSLNGYLKTSIENHSRLWHCRFGHLSSKTLSYMSQKNIVDGLPHIEVQDKICEACVAGKQSRAPFSVAKSWRALKPLELIHSDLCGPMHTTSIGALVEKESGHFIKMLRSDRGGEYLSHEMQNYLKKNGIRHQLTTRYTPQQNGIAERLNRTIMGLARSMLKERQVPNLLWAEAVSCAVYLLNRVTSKSTPSQTPFEIWSGHKPVVDHLRVFGSISYVHVPDQKRRKLDEKSEKCVFVGYSERSKAYKLHNPTTKKVVVSRDVRFEESLSWDWLENDNKEDVTVGRNSEKIIDHVEQQRPPRITVRLGESSSSDTEKVKTRSLQEIYDTTNYNEELSQFAFYVDEEPLTFNEAVADKRWIDAMKEEIDAIERNDTWSLTSLPKGQKFIGVKWVYKLKKNVEGGVNKFKARLVVKGYKQKQGIDYEEVFAPVARFDTIRLIFSIAAMNKWQIHQLDVKSTFLNGVLEEEVYIDQPEGFIVKEKEHMVYRLKKALYGLKQAPRAWNLCIDKHFGEEDFTKCPYEHGVYMKTDSNGNRLIICLYVDDLLITGDDEKMIADFKSTMFKRFDMTDVGLMALFLGIEVHQKEDGIWICQKRYAKELLEKFRMNHCNSVSTPMQTGVHFTKEGEGKLVDPTLYKSLIRSLRYLTVTRPDIVYSVGILSRFMENPRESHWLAAKRILRYISGTVEFGLHYQCSGDMKLLGYCDSDWANDNEERNSTSGYVFYVGDTAFTWCTQKQKVVALSTCEAEYIAAVAAACEAKWLKNLLKEFFGEIDEATTIYVDNKSAIALAKNPVQHGRSKHIDVCYHFIRDAVKKGQISMEHCSTEVQVADLFTKALPTPRDRSAMEPDSRGEGHLRKRGLLLFLFRALRKYQTMEADPIIDWKLKTEINTINIVIVGRTGNGKSAIGNSILGREAFLTNDGALAVTFSSELRGTTLNDGRIINVIDTPGLFDFSTSAEVINGEIVKCINLAKDGIHVVLMVFSLKSRIATEEVVAIEIMKSIFGDKIVDYMIIVFTGGDILKSKKKSLKDYISHFPESFRNIIQFFKNRVIVLDNTTKDMIKREKQVKELLSLVESVIVNNGGQPYSNKFSAELKVDETGKSSIERFLKEQVEQLEAKLQEERLGRESQGEEIRKLKEDLNETRRQYEEFKKHKAKGQRRYEAKRSEDAEEGRTGELSHTMEANPINDWKSNIARNTINIVIVGKVGQGKSATGNNILGSEVFETKLYRSRVPCCCDIERIIRKDGRIINVIDTPGFNSFFSFELISEGIIEGINLAKDGIHAVLMVFSLRSSFSIEEEAAIECMKSLFGDKIVDYMILVFTNGDILESEHKSLKDFISLSPEPLRNIIQLCKNRVIVFDNTTNDMIKREEQVNELLSLVESVVVDNGGKSYSYKIFAELKAKERAAQLEAEERVAQLEAEVRAAQREVERLSRLSLQDETIRKLKEEINEYRKKIEESKKHNAKCKKCFFL</sequence>
<dbReference type="Pfam" id="PF22936">
    <property type="entry name" value="Pol_BBD"/>
    <property type="match status" value="1"/>
</dbReference>
<feature type="domain" description="AIG1-type G" evidence="8">
    <location>
        <begin position="1245"/>
        <end position="1452"/>
    </location>
</feature>
<proteinExistence type="inferred from homology"/>
<name>A0A8T3AJD9_DENNO</name>
<reference evidence="9" key="1">
    <citation type="journal article" date="2022" name="Front. Genet.">
        <title>Chromosome-Scale Assembly of the Dendrobium nobile Genome Provides Insights Into the Molecular Mechanism of the Biosynthesis of the Medicinal Active Ingredient of Dendrobium.</title>
        <authorList>
            <person name="Xu Q."/>
            <person name="Niu S.-C."/>
            <person name="Li K.-L."/>
            <person name="Zheng P.-J."/>
            <person name="Zhang X.-J."/>
            <person name="Jia Y."/>
            <person name="Liu Y."/>
            <person name="Niu Y.-X."/>
            <person name="Yu L.-H."/>
            <person name="Chen D.-F."/>
            <person name="Zhang G.-Q."/>
        </authorList>
    </citation>
    <scope>NUCLEOTIDE SEQUENCE</scope>
    <source>
        <tissue evidence="9">Leaf</tissue>
    </source>
</reference>
<dbReference type="SUPFAM" id="SSF56672">
    <property type="entry name" value="DNA/RNA polymerases"/>
    <property type="match status" value="1"/>
</dbReference>
<dbReference type="Gene3D" id="3.40.50.300">
    <property type="entry name" value="P-loop containing nucleotide triphosphate hydrolases"/>
    <property type="match status" value="2"/>
</dbReference>
<evidence type="ECO:0000259" key="7">
    <source>
        <dbReference type="PROSITE" id="PS50994"/>
    </source>
</evidence>